<dbReference type="EMBL" id="CAFABK010000184">
    <property type="protein sequence ID" value="CAB4836202.1"/>
    <property type="molecule type" value="Genomic_DNA"/>
</dbReference>
<protein>
    <submittedName>
        <fullName evidence="5">Unannotated protein</fullName>
    </submittedName>
</protein>
<dbReference type="EMBL" id="CAEZXZ010000069">
    <property type="protein sequence ID" value="CAB4702528.1"/>
    <property type="molecule type" value="Genomic_DNA"/>
</dbReference>
<gene>
    <name evidence="1" type="ORF">UFOPK2310_01226</name>
    <name evidence="2" type="ORF">UFOPK2625_00578</name>
    <name evidence="3" type="ORF">UFOPK3204_01952</name>
    <name evidence="4" type="ORF">UFOPK3425_00745</name>
    <name evidence="5" type="ORF">UFOPK4092_00014</name>
</gene>
<dbReference type="EMBL" id="CAFBPJ010000001">
    <property type="protein sequence ID" value="CAB5004436.1"/>
    <property type="molecule type" value="Genomic_DNA"/>
</dbReference>
<accession>A0A6J7PGA5</accession>
<dbReference type="AlphaFoldDB" id="A0A6J7PGA5"/>
<evidence type="ECO:0000313" key="1">
    <source>
        <dbReference type="EMBL" id="CAB4681018.1"/>
    </source>
</evidence>
<name>A0A6J7PGA5_9ZZZZ</name>
<evidence type="ECO:0000313" key="5">
    <source>
        <dbReference type="EMBL" id="CAB5004436.1"/>
    </source>
</evidence>
<evidence type="ECO:0000313" key="2">
    <source>
        <dbReference type="EMBL" id="CAB4702528.1"/>
    </source>
</evidence>
<evidence type="ECO:0000313" key="3">
    <source>
        <dbReference type="EMBL" id="CAB4836202.1"/>
    </source>
</evidence>
<sequence>MRRLFWTAVGAAGGVVLYRQGQKFLADAREQGVVASAQQVGLSAASTLATARALIAGEHRVAPRAVPGRAASKVRG</sequence>
<evidence type="ECO:0000313" key="4">
    <source>
        <dbReference type="EMBL" id="CAB4873048.1"/>
    </source>
</evidence>
<proteinExistence type="predicted"/>
<organism evidence="5">
    <name type="scientific">freshwater metagenome</name>
    <dbReference type="NCBI Taxonomy" id="449393"/>
    <lineage>
        <taxon>unclassified sequences</taxon>
        <taxon>metagenomes</taxon>
        <taxon>ecological metagenomes</taxon>
    </lineage>
</organism>
<dbReference type="EMBL" id="CAFBLV010000132">
    <property type="protein sequence ID" value="CAB4873048.1"/>
    <property type="molecule type" value="Genomic_DNA"/>
</dbReference>
<reference evidence="5" key="1">
    <citation type="submission" date="2020-05" db="EMBL/GenBank/DDBJ databases">
        <authorList>
            <person name="Chiriac C."/>
            <person name="Salcher M."/>
            <person name="Ghai R."/>
            <person name="Kavagutti S V."/>
        </authorList>
    </citation>
    <scope>NUCLEOTIDE SEQUENCE</scope>
</reference>
<dbReference type="EMBL" id="CAEZWW010000166">
    <property type="protein sequence ID" value="CAB4681018.1"/>
    <property type="molecule type" value="Genomic_DNA"/>
</dbReference>